<proteinExistence type="predicted"/>
<feature type="signal peptide" evidence="2">
    <location>
        <begin position="1"/>
        <end position="21"/>
    </location>
</feature>
<organism evidence="4 5">
    <name type="scientific">Cherax quadricarinatus</name>
    <name type="common">Australian red claw crayfish</name>
    <dbReference type="NCBI Taxonomy" id="27406"/>
    <lineage>
        <taxon>Eukaryota</taxon>
        <taxon>Metazoa</taxon>
        <taxon>Ecdysozoa</taxon>
        <taxon>Arthropoda</taxon>
        <taxon>Crustacea</taxon>
        <taxon>Multicrustacea</taxon>
        <taxon>Malacostraca</taxon>
        <taxon>Eumalacostraca</taxon>
        <taxon>Eucarida</taxon>
        <taxon>Decapoda</taxon>
        <taxon>Pleocyemata</taxon>
        <taxon>Astacidea</taxon>
        <taxon>Parastacoidea</taxon>
        <taxon>Parastacidae</taxon>
        <taxon>Cherax</taxon>
    </lineage>
</organism>
<accession>A0AAW0WLC8</accession>
<evidence type="ECO:0000256" key="2">
    <source>
        <dbReference type="SAM" id="SignalP"/>
    </source>
</evidence>
<comment type="caution">
    <text evidence="4">The sequence shown here is derived from an EMBL/GenBank/DDBJ whole genome shotgun (WGS) entry which is preliminary data.</text>
</comment>
<dbReference type="Proteomes" id="UP001445076">
    <property type="component" value="Unassembled WGS sequence"/>
</dbReference>
<reference evidence="4" key="2">
    <citation type="submission" date="2024-01" db="EMBL/GenBank/DDBJ databases">
        <authorList>
            <person name="He J."/>
            <person name="Wang M."/>
            <person name="Zheng J."/>
            <person name="Liu Z."/>
        </authorList>
    </citation>
    <scope>NUCLEOTIDE SEQUENCE</scope>
    <source>
        <strain evidence="4">ZL_2023a</strain>
        <tissue evidence="4">Muscle</tissue>
    </source>
</reference>
<dbReference type="EMBL" id="JARKIK010000060">
    <property type="protein sequence ID" value="KAK8731645.1"/>
    <property type="molecule type" value="Genomic_DNA"/>
</dbReference>
<name>A0AAW0WLC8_CHEQU</name>
<sequence length="114" mass="11685">MLTWPAALLTSSLKITFGAQATWGGSQGEVTGHIGEVGVPPSVVAGHGEARRAPVRGGGAEGGTSPVGWRGSPLLRQLGEPGHLISDMLVLTHAEWHMEELGEGGIKNADVTGN</sequence>
<evidence type="ECO:0000256" key="1">
    <source>
        <dbReference type="SAM" id="MobiDB-lite"/>
    </source>
</evidence>
<feature type="region of interest" description="Disordered" evidence="1">
    <location>
        <begin position="50"/>
        <end position="71"/>
    </location>
</feature>
<protein>
    <submittedName>
        <fullName evidence="4">Uncharacterized protein</fullName>
    </submittedName>
</protein>
<evidence type="ECO:0000313" key="5">
    <source>
        <dbReference type="Proteomes" id="UP001445076"/>
    </source>
</evidence>
<feature type="chain" id="PRO_5044717329" evidence="2">
    <location>
        <begin position="22"/>
        <end position="114"/>
    </location>
</feature>
<dbReference type="AlphaFoldDB" id="A0AAW0WLC8"/>
<evidence type="ECO:0000313" key="3">
    <source>
        <dbReference type="EMBL" id="KAK8720083.1"/>
    </source>
</evidence>
<keyword evidence="2" id="KW-0732">Signal</keyword>
<evidence type="ECO:0000313" key="4">
    <source>
        <dbReference type="EMBL" id="KAK8731645.1"/>
    </source>
</evidence>
<gene>
    <name evidence="4" type="ORF">OTU49_007405</name>
    <name evidence="3" type="ORF">OTU49_013586</name>
</gene>
<dbReference type="EMBL" id="JARKIK010000875">
    <property type="protein sequence ID" value="KAK8720083.1"/>
    <property type="molecule type" value="Genomic_DNA"/>
</dbReference>
<keyword evidence="5" id="KW-1185">Reference proteome</keyword>
<reference evidence="4 5" key="1">
    <citation type="journal article" date="2024" name="BMC Genomics">
        <title>Genome assembly of redclaw crayfish (Cherax quadricarinatus) provides insights into its immune adaptation and hypoxia tolerance.</title>
        <authorList>
            <person name="Liu Z."/>
            <person name="Zheng J."/>
            <person name="Li H."/>
            <person name="Fang K."/>
            <person name="Wang S."/>
            <person name="He J."/>
            <person name="Zhou D."/>
            <person name="Weng S."/>
            <person name="Chi M."/>
            <person name="Gu Z."/>
            <person name="He J."/>
            <person name="Li F."/>
            <person name="Wang M."/>
        </authorList>
    </citation>
    <scope>NUCLEOTIDE SEQUENCE [LARGE SCALE GENOMIC DNA]</scope>
    <source>
        <strain evidence="4">ZL_2023a</strain>
    </source>
</reference>